<dbReference type="InterPro" id="IPR037136">
    <property type="entry name" value="RNA3'_phos_cyclase_dom_sf"/>
</dbReference>
<dbReference type="PANTHER" id="PTHR11096:SF0">
    <property type="entry name" value="RNA 3'-TERMINAL PHOSPHATE CYCLASE"/>
    <property type="match status" value="1"/>
</dbReference>
<dbReference type="SUPFAM" id="SSF55205">
    <property type="entry name" value="EPT/RTPC-like"/>
    <property type="match status" value="1"/>
</dbReference>
<dbReference type="PANTHER" id="PTHR11096">
    <property type="entry name" value="RNA 3' TERMINAL PHOSPHATE CYCLASE"/>
    <property type="match status" value="1"/>
</dbReference>
<feature type="domain" description="RNA 3'-terminal phosphate cyclase" evidence="1">
    <location>
        <begin position="16"/>
        <end position="408"/>
    </location>
</feature>
<dbReference type="AlphaFoldDB" id="A0A9P4UUM2"/>
<reference evidence="2" key="1">
    <citation type="journal article" date="2020" name="Stud. Mycol.">
        <title>101 Dothideomycetes genomes: a test case for predicting lifestyles and emergence of pathogens.</title>
        <authorList>
            <person name="Haridas S."/>
            <person name="Albert R."/>
            <person name="Binder M."/>
            <person name="Bloem J."/>
            <person name="Labutti K."/>
            <person name="Salamov A."/>
            <person name="Andreopoulos B."/>
            <person name="Baker S."/>
            <person name="Barry K."/>
            <person name="Bills G."/>
            <person name="Bluhm B."/>
            <person name="Cannon C."/>
            <person name="Castanera R."/>
            <person name="Culley D."/>
            <person name="Daum C."/>
            <person name="Ezra D."/>
            <person name="Gonzalez J."/>
            <person name="Henrissat B."/>
            <person name="Kuo A."/>
            <person name="Liang C."/>
            <person name="Lipzen A."/>
            <person name="Lutzoni F."/>
            <person name="Magnuson J."/>
            <person name="Mondo S."/>
            <person name="Nolan M."/>
            <person name="Ohm R."/>
            <person name="Pangilinan J."/>
            <person name="Park H.-J."/>
            <person name="Ramirez L."/>
            <person name="Alfaro M."/>
            <person name="Sun H."/>
            <person name="Tritt A."/>
            <person name="Yoshinaga Y."/>
            <person name="Zwiers L.-H."/>
            <person name="Turgeon B."/>
            <person name="Goodwin S."/>
            <person name="Spatafora J."/>
            <person name="Crous P."/>
            <person name="Grigoriev I."/>
        </authorList>
    </citation>
    <scope>NUCLEOTIDE SEQUENCE</scope>
    <source>
        <strain evidence="2">CBS 116435</strain>
    </source>
</reference>
<proteinExistence type="predicted"/>
<dbReference type="EMBL" id="MU003768">
    <property type="protein sequence ID" value="KAF2725280.1"/>
    <property type="molecule type" value="Genomic_DNA"/>
</dbReference>
<dbReference type="Pfam" id="PF01137">
    <property type="entry name" value="RTC"/>
    <property type="match status" value="1"/>
</dbReference>
<keyword evidence="3" id="KW-1185">Reference proteome</keyword>
<dbReference type="OrthoDB" id="25029at2759"/>
<organism evidence="2 3">
    <name type="scientific">Polychaeton citri CBS 116435</name>
    <dbReference type="NCBI Taxonomy" id="1314669"/>
    <lineage>
        <taxon>Eukaryota</taxon>
        <taxon>Fungi</taxon>
        <taxon>Dikarya</taxon>
        <taxon>Ascomycota</taxon>
        <taxon>Pezizomycotina</taxon>
        <taxon>Dothideomycetes</taxon>
        <taxon>Dothideomycetidae</taxon>
        <taxon>Capnodiales</taxon>
        <taxon>Capnodiaceae</taxon>
        <taxon>Polychaeton</taxon>
    </lineage>
</organism>
<dbReference type="GO" id="GO:0006396">
    <property type="term" value="P:RNA processing"/>
    <property type="evidence" value="ECO:0007669"/>
    <property type="project" value="InterPro"/>
</dbReference>
<dbReference type="InterPro" id="IPR013792">
    <property type="entry name" value="RNA3'P_cycl/enolpyr_Trfase_a/b"/>
</dbReference>
<gene>
    <name evidence="2" type="ORF">K431DRAFT_281233</name>
</gene>
<dbReference type="InterPro" id="IPR000228">
    <property type="entry name" value="RNA3'_term_phos_cyc"/>
</dbReference>
<protein>
    <submittedName>
        <fullName evidence="2">RNA 3'-terminal phosphate cyclase</fullName>
    </submittedName>
</protein>
<dbReference type="GO" id="GO:0003963">
    <property type="term" value="F:RNA-3'-phosphate cyclase activity"/>
    <property type="evidence" value="ECO:0007669"/>
    <property type="project" value="TreeGrafter"/>
</dbReference>
<evidence type="ECO:0000313" key="2">
    <source>
        <dbReference type="EMBL" id="KAF2725280.1"/>
    </source>
</evidence>
<name>A0A9P4UUM2_9PEZI</name>
<sequence>MANSNDKLVELDGTTLEGGGQLLRIALCLSALTATPVQIYNIRGKRSSGGGLKPQHLACVNWLARACKAYVEGAEKGSKTLLFVPWSTKDPKTGVLHQDKTLQNMVSPAFTKKRDESGSALFECDMSIGTAGSTGLGLQAILPFILFCSPSQSIPVRLKVSGGTNVSGSPSYEYLSQVLHPTLQSIGIPSIRTHLYRRGWSHGGASIGSFVLDIPPILSRPLPASKFALNIESRDAKPQKVARIEATFIGPSSIHDHLCRVLSSAVLSHFGKAYTLESNKFALKLEDSRHDKRLYLILVATVPSGQASNNISTSHYKLAKDWLYDRKIRTLAFTATEMAERVSNELYQEWHSGAQVDEHMRDQLVIFQALAEGPSKFWAGRDGDGEARQPSLHAQTAEWVAKQMLGVRWDGDGGCEGGVGYCSGGAERNTADQIEELSLGS</sequence>
<dbReference type="GO" id="GO:0005634">
    <property type="term" value="C:nucleus"/>
    <property type="evidence" value="ECO:0007669"/>
    <property type="project" value="TreeGrafter"/>
</dbReference>
<dbReference type="InterPro" id="IPR023797">
    <property type="entry name" value="RNA3'_phos_cyclase_dom"/>
</dbReference>
<evidence type="ECO:0000313" key="3">
    <source>
        <dbReference type="Proteomes" id="UP000799441"/>
    </source>
</evidence>
<comment type="caution">
    <text evidence="2">The sequence shown here is derived from an EMBL/GenBank/DDBJ whole genome shotgun (WGS) entry which is preliminary data.</text>
</comment>
<dbReference type="Gene3D" id="3.65.10.20">
    <property type="entry name" value="RNA 3'-terminal phosphate cyclase domain"/>
    <property type="match status" value="2"/>
</dbReference>
<accession>A0A9P4UUM2</accession>
<evidence type="ECO:0000259" key="1">
    <source>
        <dbReference type="Pfam" id="PF01137"/>
    </source>
</evidence>
<dbReference type="Proteomes" id="UP000799441">
    <property type="component" value="Unassembled WGS sequence"/>
</dbReference>